<evidence type="ECO:0000313" key="4">
    <source>
        <dbReference type="Proteomes" id="UP000578531"/>
    </source>
</evidence>
<dbReference type="Proteomes" id="UP000578531">
    <property type="component" value="Unassembled WGS sequence"/>
</dbReference>
<dbReference type="PANTHER" id="PTHR43157:SF31">
    <property type="entry name" value="PHOSPHATIDYLINOSITOL-GLYCAN BIOSYNTHESIS CLASS F PROTEIN"/>
    <property type="match status" value="1"/>
</dbReference>
<comment type="caution">
    <text evidence="3">The sequence shown here is derived from an EMBL/GenBank/DDBJ whole genome shotgun (WGS) entry which is preliminary data.</text>
</comment>
<evidence type="ECO:0000256" key="2">
    <source>
        <dbReference type="SAM" id="MobiDB-lite"/>
    </source>
</evidence>
<feature type="compositionally biased region" description="Basic residues" evidence="2">
    <location>
        <begin position="125"/>
        <end position="135"/>
    </location>
</feature>
<evidence type="ECO:0000313" key="3">
    <source>
        <dbReference type="EMBL" id="KAF6233288.1"/>
    </source>
</evidence>
<evidence type="ECO:0000256" key="1">
    <source>
        <dbReference type="ARBA" id="ARBA00023002"/>
    </source>
</evidence>
<feature type="region of interest" description="Disordered" evidence="2">
    <location>
        <begin position="124"/>
        <end position="148"/>
    </location>
</feature>
<dbReference type="AlphaFoldDB" id="A0A8H6FRD5"/>
<dbReference type="PANTHER" id="PTHR43157">
    <property type="entry name" value="PHOSPHATIDYLINOSITOL-GLYCAN BIOSYNTHESIS CLASS F PROTEIN-RELATED"/>
    <property type="match status" value="1"/>
</dbReference>
<sequence>MPLKVTKVDLDKDWDELHGPNAEAEAIKKGSAVQSQGSGTEPHDQWIKVTDTDTGKIVAGALWKFYDSNPYRAPFGEFDATCFPEGELRDLCNLMYTQLRAWRPRTMAAPHASLRTIGSISPVSRVRRPARRSSPRSRGPINDQSNRAEGFLAGNTRLDIVFNNAGVLLPPQGSKTAQGHELQLGTNCLGLFLFTKLLSPMPALTAKRAPAHSVPVVWVSSNSAEISSPQNGIDMANLDYHIDKRAATKCGTSKASDIFHSSESARRYGGEDTISVSLMPGALKSDPNRHMLKLVQLLLLWTLQEDPTFGAYTEAFAGLSPEVDEWRNGAYCSLRKILS</sequence>
<dbReference type="Gene3D" id="3.40.50.720">
    <property type="entry name" value="NAD(P)-binding Rossmann-like Domain"/>
    <property type="match status" value="1"/>
</dbReference>
<dbReference type="GO" id="GO:0016491">
    <property type="term" value="F:oxidoreductase activity"/>
    <property type="evidence" value="ECO:0007669"/>
    <property type="project" value="UniProtKB-KW"/>
</dbReference>
<dbReference type="EMBL" id="JACCJC010000040">
    <property type="protein sequence ID" value="KAF6233288.1"/>
    <property type="molecule type" value="Genomic_DNA"/>
</dbReference>
<name>A0A8H6FRD5_9LECA</name>
<accession>A0A8H6FRD5</accession>
<dbReference type="RefSeq" id="XP_037162710.1">
    <property type="nucleotide sequence ID" value="XM_037310477.1"/>
</dbReference>
<reference evidence="3 4" key="1">
    <citation type="journal article" date="2020" name="Genomics">
        <title>Complete, high-quality genomes from long-read metagenomic sequencing of two wolf lichen thalli reveals enigmatic genome architecture.</title>
        <authorList>
            <person name="McKenzie S.K."/>
            <person name="Walston R.F."/>
            <person name="Allen J.L."/>
        </authorList>
    </citation>
    <scope>NUCLEOTIDE SEQUENCE [LARGE SCALE GENOMIC DNA]</scope>
    <source>
        <strain evidence="3">WasteWater2</strain>
    </source>
</reference>
<proteinExistence type="predicted"/>
<dbReference type="GeneID" id="59290234"/>
<dbReference type="InterPro" id="IPR036291">
    <property type="entry name" value="NAD(P)-bd_dom_sf"/>
</dbReference>
<protein>
    <submittedName>
        <fullName evidence="3">Uncharacterized protein</fullName>
    </submittedName>
</protein>
<keyword evidence="4" id="KW-1185">Reference proteome</keyword>
<organism evidence="3 4">
    <name type="scientific">Letharia columbiana</name>
    <dbReference type="NCBI Taxonomy" id="112416"/>
    <lineage>
        <taxon>Eukaryota</taxon>
        <taxon>Fungi</taxon>
        <taxon>Dikarya</taxon>
        <taxon>Ascomycota</taxon>
        <taxon>Pezizomycotina</taxon>
        <taxon>Lecanoromycetes</taxon>
        <taxon>OSLEUM clade</taxon>
        <taxon>Lecanoromycetidae</taxon>
        <taxon>Lecanorales</taxon>
        <taxon>Lecanorineae</taxon>
        <taxon>Parmeliaceae</taxon>
        <taxon>Letharia</taxon>
    </lineage>
</organism>
<gene>
    <name evidence="3" type="ORF">HO173_008579</name>
</gene>
<dbReference type="OrthoDB" id="191139at2759"/>
<keyword evidence="1" id="KW-0560">Oxidoreductase</keyword>
<dbReference type="SUPFAM" id="SSF51735">
    <property type="entry name" value="NAD(P)-binding Rossmann-fold domains"/>
    <property type="match status" value="1"/>
</dbReference>